<evidence type="ECO:0008006" key="4">
    <source>
        <dbReference type="Google" id="ProtNLM"/>
    </source>
</evidence>
<evidence type="ECO:0000313" key="2">
    <source>
        <dbReference type="EMBL" id="MBB4912401.1"/>
    </source>
</evidence>
<dbReference type="AlphaFoldDB" id="A0A7W7QG15"/>
<evidence type="ECO:0000313" key="3">
    <source>
        <dbReference type="Proteomes" id="UP000520767"/>
    </source>
</evidence>
<proteinExistence type="predicted"/>
<dbReference type="RefSeq" id="WP_184816393.1">
    <property type="nucleotide sequence ID" value="NZ_JACHJQ010000013.1"/>
</dbReference>
<dbReference type="EMBL" id="JACHJQ010000013">
    <property type="protein sequence ID" value="MBB4912401.1"/>
    <property type="molecule type" value="Genomic_DNA"/>
</dbReference>
<name>A0A7W7QG15_9PSEU</name>
<protein>
    <recommendedName>
        <fullName evidence="4">Acyl-CoA dehydrogenase-like protein</fullName>
    </recommendedName>
</protein>
<keyword evidence="1" id="KW-0732">Signal</keyword>
<accession>A0A7W7QG15</accession>
<sequence length="265" mass="27546">MSSPSATLAVWSSAWLSGAAAADDVLDALQDWAEFHEVVAADERLASTLEIPVRGTAGGSPAAMLAALRRSGAVTAELVMPVPGDVRGLGGAGQFAAHALRVGEAVVLNGLGAVPEKLGKKVDTGIIRWTVYEVERLMPTPNVPIGEAEHELTGAMRVAAGMLIELGVAKQRAGVREELQARIAERTGASWPAGMPQRALRVLQRAAEVAAILELAMEDEPGGALSASAAHKRAEALRPLFHAVRVARCAAVAEAVRALDVSDAH</sequence>
<keyword evidence="3" id="KW-1185">Reference proteome</keyword>
<feature type="signal peptide" evidence="1">
    <location>
        <begin position="1"/>
        <end position="22"/>
    </location>
</feature>
<evidence type="ECO:0000256" key="1">
    <source>
        <dbReference type="SAM" id="SignalP"/>
    </source>
</evidence>
<organism evidence="2 3">
    <name type="scientific">Actinophytocola algeriensis</name>
    <dbReference type="NCBI Taxonomy" id="1768010"/>
    <lineage>
        <taxon>Bacteria</taxon>
        <taxon>Bacillati</taxon>
        <taxon>Actinomycetota</taxon>
        <taxon>Actinomycetes</taxon>
        <taxon>Pseudonocardiales</taxon>
        <taxon>Pseudonocardiaceae</taxon>
    </lineage>
</organism>
<dbReference type="Proteomes" id="UP000520767">
    <property type="component" value="Unassembled WGS sequence"/>
</dbReference>
<reference evidence="2 3" key="1">
    <citation type="submission" date="2020-08" db="EMBL/GenBank/DDBJ databases">
        <title>Genomic Encyclopedia of Type Strains, Phase III (KMG-III): the genomes of soil and plant-associated and newly described type strains.</title>
        <authorList>
            <person name="Whitman W."/>
        </authorList>
    </citation>
    <scope>NUCLEOTIDE SEQUENCE [LARGE SCALE GENOMIC DNA]</scope>
    <source>
        <strain evidence="2 3">CECT 8960</strain>
    </source>
</reference>
<gene>
    <name evidence="2" type="ORF">FHR82_008672</name>
</gene>
<comment type="caution">
    <text evidence="2">The sequence shown here is derived from an EMBL/GenBank/DDBJ whole genome shotgun (WGS) entry which is preliminary data.</text>
</comment>
<feature type="chain" id="PRO_5038864581" description="Acyl-CoA dehydrogenase-like protein" evidence="1">
    <location>
        <begin position="23"/>
        <end position="265"/>
    </location>
</feature>